<protein>
    <submittedName>
        <fullName evidence="1">Uncharacterized protein</fullName>
    </submittedName>
</protein>
<evidence type="ECO:0000313" key="1">
    <source>
        <dbReference type="EMBL" id="GAA4679190.1"/>
    </source>
</evidence>
<organism evidence="1 2">
    <name type="scientific">Frondihabitans cladoniiphilus</name>
    <dbReference type="NCBI Taxonomy" id="715785"/>
    <lineage>
        <taxon>Bacteria</taxon>
        <taxon>Bacillati</taxon>
        <taxon>Actinomycetota</taxon>
        <taxon>Actinomycetes</taxon>
        <taxon>Micrococcales</taxon>
        <taxon>Microbacteriaceae</taxon>
        <taxon>Frondihabitans</taxon>
    </lineage>
</organism>
<evidence type="ECO:0000313" key="2">
    <source>
        <dbReference type="Proteomes" id="UP001501295"/>
    </source>
</evidence>
<sequence>MTPDEARLSISDLYRATRDAIGGTWEVGTRTWVSCRASSGKEGASFHLGAQRSAADLPDDPSVIAQRVRTLWSSTGIPAEIYFDESIPQYRLSYPRQGAGPGPDGYILRLAVGEKFADFSGSSRCVPGDSYELDLGEVGRHDE</sequence>
<reference evidence="2" key="1">
    <citation type="journal article" date="2019" name="Int. J. Syst. Evol. Microbiol.">
        <title>The Global Catalogue of Microorganisms (GCM) 10K type strain sequencing project: providing services to taxonomists for standard genome sequencing and annotation.</title>
        <authorList>
            <consortium name="The Broad Institute Genomics Platform"/>
            <consortium name="The Broad Institute Genome Sequencing Center for Infectious Disease"/>
            <person name="Wu L."/>
            <person name="Ma J."/>
        </authorList>
    </citation>
    <scope>NUCLEOTIDE SEQUENCE [LARGE SCALE GENOMIC DNA]</scope>
    <source>
        <strain evidence="2">JCM 18956</strain>
    </source>
</reference>
<dbReference type="Proteomes" id="UP001501295">
    <property type="component" value="Unassembled WGS sequence"/>
</dbReference>
<dbReference type="EMBL" id="BAABLM010000005">
    <property type="protein sequence ID" value="GAA4679190.1"/>
    <property type="molecule type" value="Genomic_DNA"/>
</dbReference>
<comment type="caution">
    <text evidence="1">The sequence shown here is derived from an EMBL/GenBank/DDBJ whole genome shotgun (WGS) entry which is preliminary data.</text>
</comment>
<keyword evidence="2" id="KW-1185">Reference proteome</keyword>
<gene>
    <name evidence="1" type="ORF">GCM10025780_25270</name>
</gene>
<dbReference type="RefSeq" id="WP_345376257.1">
    <property type="nucleotide sequence ID" value="NZ_BAABLM010000005.1"/>
</dbReference>
<name>A0ABP8W5G5_9MICO</name>
<accession>A0ABP8W5G5</accession>
<proteinExistence type="predicted"/>